<dbReference type="RefSeq" id="WP_159397924.1">
    <property type="nucleotide sequence ID" value="NZ_CP012673.1"/>
</dbReference>
<evidence type="ECO:0000313" key="2">
    <source>
        <dbReference type="Proteomes" id="UP000238348"/>
    </source>
</evidence>
<reference evidence="1 2" key="1">
    <citation type="submission" date="2015-09" db="EMBL/GenBank/DDBJ databases">
        <title>Sorangium comparison.</title>
        <authorList>
            <person name="Zaburannyi N."/>
            <person name="Bunk B."/>
            <person name="Overmann J."/>
            <person name="Mueller R."/>
        </authorList>
    </citation>
    <scope>NUCLEOTIDE SEQUENCE [LARGE SCALE GENOMIC DNA]</scope>
    <source>
        <strain evidence="1 2">So ce26</strain>
    </source>
</reference>
<protein>
    <submittedName>
        <fullName evidence="1">Uncharacterized protein</fullName>
    </submittedName>
</protein>
<dbReference type="AlphaFoldDB" id="A0A2L0F871"/>
<name>A0A2L0F871_SORCE</name>
<gene>
    <name evidence="1" type="ORF">SOCE26_093180</name>
</gene>
<sequence length="158" mass="16104">MRTLGIGLVVALAGVAAGVGVLGSSARLDEKVAAPVAADAPQAAGSEAPVAREAGARAASPRLRLGGTVATLDGVDGAGARELDSFCERAGVEAEKKQAVARVLDEHRRHGLALAGHPRGDVLMERLHQHTRARVLAMLDPDEARAFDASELPGAIGP</sequence>
<accession>A0A2L0F871</accession>
<organism evidence="1 2">
    <name type="scientific">Sorangium cellulosum</name>
    <name type="common">Polyangium cellulosum</name>
    <dbReference type="NCBI Taxonomy" id="56"/>
    <lineage>
        <taxon>Bacteria</taxon>
        <taxon>Pseudomonadati</taxon>
        <taxon>Myxococcota</taxon>
        <taxon>Polyangia</taxon>
        <taxon>Polyangiales</taxon>
        <taxon>Polyangiaceae</taxon>
        <taxon>Sorangium</taxon>
    </lineage>
</organism>
<proteinExistence type="predicted"/>
<dbReference type="Proteomes" id="UP000238348">
    <property type="component" value="Chromosome"/>
</dbReference>
<dbReference type="EMBL" id="CP012673">
    <property type="protein sequence ID" value="AUX47794.1"/>
    <property type="molecule type" value="Genomic_DNA"/>
</dbReference>
<evidence type="ECO:0000313" key="1">
    <source>
        <dbReference type="EMBL" id="AUX47794.1"/>
    </source>
</evidence>